<keyword evidence="1" id="KW-0472">Membrane</keyword>
<proteinExistence type="predicted"/>
<organism evidence="2 3">
    <name type="scientific">Methylobrevis albus</name>
    <dbReference type="NCBI Taxonomy" id="2793297"/>
    <lineage>
        <taxon>Bacteria</taxon>
        <taxon>Pseudomonadati</taxon>
        <taxon>Pseudomonadota</taxon>
        <taxon>Alphaproteobacteria</taxon>
        <taxon>Hyphomicrobiales</taxon>
        <taxon>Pleomorphomonadaceae</taxon>
        <taxon>Methylobrevis</taxon>
    </lineage>
</organism>
<dbReference type="RefSeq" id="WP_197310378.1">
    <property type="nucleotide sequence ID" value="NZ_JADZLT010000042.1"/>
</dbReference>
<comment type="caution">
    <text evidence="2">The sequence shown here is derived from an EMBL/GenBank/DDBJ whole genome shotgun (WGS) entry which is preliminary data.</text>
</comment>
<protein>
    <submittedName>
        <fullName evidence="2">Uncharacterized protein</fullName>
    </submittedName>
</protein>
<evidence type="ECO:0000313" key="2">
    <source>
        <dbReference type="EMBL" id="MBH0237282.1"/>
    </source>
</evidence>
<dbReference type="AlphaFoldDB" id="A0A931I036"/>
<feature type="transmembrane region" description="Helical" evidence="1">
    <location>
        <begin position="12"/>
        <end position="32"/>
    </location>
</feature>
<keyword evidence="1" id="KW-1133">Transmembrane helix</keyword>
<feature type="transmembrane region" description="Helical" evidence="1">
    <location>
        <begin position="89"/>
        <end position="115"/>
    </location>
</feature>
<evidence type="ECO:0000256" key="1">
    <source>
        <dbReference type="SAM" id="Phobius"/>
    </source>
</evidence>
<keyword evidence="1" id="KW-0812">Transmembrane</keyword>
<accession>A0A931I036</accession>
<feature type="transmembrane region" description="Helical" evidence="1">
    <location>
        <begin position="44"/>
        <end position="69"/>
    </location>
</feature>
<dbReference type="EMBL" id="JADZLT010000042">
    <property type="protein sequence ID" value="MBH0237282.1"/>
    <property type="molecule type" value="Genomic_DNA"/>
</dbReference>
<evidence type="ECO:0000313" key="3">
    <source>
        <dbReference type="Proteomes" id="UP000631694"/>
    </source>
</evidence>
<gene>
    <name evidence="2" type="ORF">I5731_05560</name>
</gene>
<reference evidence="2" key="1">
    <citation type="submission" date="2020-12" db="EMBL/GenBank/DDBJ databases">
        <title>Methylobrevis albus sp. nov., isolated from fresh water lack sediment.</title>
        <authorList>
            <person name="Zou Q."/>
        </authorList>
    </citation>
    <scope>NUCLEOTIDE SEQUENCE</scope>
    <source>
        <strain evidence="2">L22</strain>
    </source>
</reference>
<name>A0A931I036_9HYPH</name>
<keyword evidence="3" id="KW-1185">Reference proteome</keyword>
<dbReference type="Proteomes" id="UP000631694">
    <property type="component" value="Unassembled WGS sequence"/>
</dbReference>
<sequence length="129" mass="13949">MDAATDDLLSQWEIGLLAAQVVLMPASIWLGLSLLRRIREATQVTLYVTLLGIGAVPVLPAALAVYLLALLTGMMPAPQSGEPPGSAAFWLVSGTEVVGFGVIAAKLIVFFGYFLHRFRTRRELKRHGT</sequence>